<dbReference type="GO" id="GO:0016020">
    <property type="term" value="C:membrane"/>
    <property type="evidence" value="ECO:0007669"/>
    <property type="project" value="TreeGrafter"/>
</dbReference>
<gene>
    <name evidence="10" type="ORF">BDW42DRAFT_186242</name>
</gene>
<dbReference type="Proteomes" id="UP000235023">
    <property type="component" value="Unassembled WGS sequence"/>
</dbReference>
<organism evidence="10 11">
    <name type="scientific">Aspergillus taichungensis</name>
    <dbReference type="NCBI Taxonomy" id="482145"/>
    <lineage>
        <taxon>Eukaryota</taxon>
        <taxon>Fungi</taxon>
        <taxon>Dikarya</taxon>
        <taxon>Ascomycota</taxon>
        <taxon>Pezizomycotina</taxon>
        <taxon>Eurotiomycetes</taxon>
        <taxon>Eurotiomycetidae</taxon>
        <taxon>Eurotiales</taxon>
        <taxon>Aspergillaceae</taxon>
        <taxon>Aspergillus</taxon>
        <taxon>Aspergillus subgen. Circumdati</taxon>
    </lineage>
</organism>
<feature type="region of interest" description="Disordered" evidence="7">
    <location>
        <begin position="1"/>
        <end position="34"/>
    </location>
</feature>
<evidence type="ECO:0000256" key="1">
    <source>
        <dbReference type="ARBA" id="ARBA00004127"/>
    </source>
</evidence>
<feature type="transmembrane region" description="Helical" evidence="8">
    <location>
        <begin position="204"/>
        <end position="226"/>
    </location>
</feature>
<evidence type="ECO:0000256" key="2">
    <source>
        <dbReference type="ARBA" id="ARBA00008335"/>
    </source>
</evidence>
<dbReference type="Gene3D" id="1.20.1250.20">
    <property type="entry name" value="MFS general substrate transporter like domains"/>
    <property type="match status" value="2"/>
</dbReference>
<reference evidence="11" key="1">
    <citation type="submission" date="2017-12" db="EMBL/GenBank/DDBJ databases">
        <authorList>
            <consortium name="DOE Joint Genome Institute"/>
            <person name="Mondo S.J."/>
            <person name="Kjaerbolling I."/>
            <person name="Vesth T.C."/>
            <person name="Frisvad J.C."/>
            <person name="Nybo J.L."/>
            <person name="Theobald S."/>
            <person name="Kuo A."/>
            <person name="Bowyer P."/>
            <person name="Matsuda Y."/>
            <person name="Lyhne E.K."/>
            <person name="Kogle M.E."/>
            <person name="Clum A."/>
            <person name="Lipzen A."/>
            <person name="Salamov A."/>
            <person name="Ngan C.Y."/>
            <person name="Daum C."/>
            <person name="Chiniquy J."/>
            <person name="Barry K."/>
            <person name="LaButti K."/>
            <person name="Haridas S."/>
            <person name="Simmons B.A."/>
            <person name="Magnuson J.K."/>
            <person name="Mortensen U.H."/>
            <person name="Larsen T.O."/>
            <person name="Grigoriev I.V."/>
            <person name="Baker S.E."/>
            <person name="Andersen M.R."/>
            <person name="Nordberg H.P."/>
            <person name="Cantor M.N."/>
            <person name="Hua S.X."/>
        </authorList>
    </citation>
    <scope>NUCLEOTIDE SEQUENCE [LARGE SCALE GENOMIC DNA]</scope>
    <source>
        <strain evidence="11">IBT 19404</strain>
    </source>
</reference>
<proteinExistence type="inferred from homology"/>
<keyword evidence="3" id="KW-0813">Transport</keyword>
<evidence type="ECO:0000256" key="6">
    <source>
        <dbReference type="ARBA" id="ARBA00023136"/>
    </source>
</evidence>
<evidence type="ECO:0000256" key="4">
    <source>
        <dbReference type="ARBA" id="ARBA00022692"/>
    </source>
</evidence>
<accession>A0A2J5HSA3</accession>
<dbReference type="InterPro" id="IPR020846">
    <property type="entry name" value="MFS_dom"/>
</dbReference>
<feature type="transmembrane region" description="Helical" evidence="8">
    <location>
        <begin position="303"/>
        <end position="324"/>
    </location>
</feature>
<dbReference type="GO" id="GO:0022857">
    <property type="term" value="F:transmembrane transporter activity"/>
    <property type="evidence" value="ECO:0007669"/>
    <property type="project" value="InterPro"/>
</dbReference>
<protein>
    <submittedName>
        <fullName evidence="10">MFS general substrate transporter</fullName>
    </submittedName>
</protein>
<evidence type="ECO:0000313" key="10">
    <source>
        <dbReference type="EMBL" id="PLN80199.1"/>
    </source>
</evidence>
<dbReference type="InterPro" id="IPR011701">
    <property type="entry name" value="MFS"/>
</dbReference>
<feature type="compositionally biased region" description="Basic and acidic residues" evidence="7">
    <location>
        <begin position="16"/>
        <end position="26"/>
    </location>
</feature>
<dbReference type="Pfam" id="PF07690">
    <property type="entry name" value="MFS_1"/>
    <property type="match status" value="1"/>
</dbReference>
<evidence type="ECO:0000256" key="7">
    <source>
        <dbReference type="SAM" id="MobiDB-lite"/>
    </source>
</evidence>
<feature type="transmembrane region" description="Helical" evidence="8">
    <location>
        <begin position="117"/>
        <end position="133"/>
    </location>
</feature>
<keyword evidence="11" id="KW-1185">Reference proteome</keyword>
<dbReference type="PANTHER" id="PTHR23514:SF3">
    <property type="entry name" value="BYPASS OF STOP CODON PROTEIN 6"/>
    <property type="match status" value="1"/>
</dbReference>
<evidence type="ECO:0000313" key="11">
    <source>
        <dbReference type="Proteomes" id="UP000235023"/>
    </source>
</evidence>
<comment type="similarity">
    <text evidence="2">Belongs to the major facilitator superfamily.</text>
</comment>
<comment type="subcellular location">
    <subcellularLocation>
        <location evidence="1">Endomembrane system</location>
        <topology evidence="1">Multi-pass membrane protein</topology>
    </subcellularLocation>
</comment>
<dbReference type="EMBL" id="KZ559550">
    <property type="protein sequence ID" value="PLN80199.1"/>
    <property type="molecule type" value="Genomic_DNA"/>
</dbReference>
<dbReference type="PROSITE" id="PS50850">
    <property type="entry name" value="MFS"/>
    <property type="match status" value="1"/>
</dbReference>
<dbReference type="SUPFAM" id="SSF103473">
    <property type="entry name" value="MFS general substrate transporter"/>
    <property type="match status" value="1"/>
</dbReference>
<dbReference type="AlphaFoldDB" id="A0A2J5HSA3"/>
<keyword evidence="4 8" id="KW-0812">Transmembrane</keyword>
<dbReference type="PANTHER" id="PTHR23514">
    <property type="entry name" value="BYPASS OF STOP CODON PROTEIN 6"/>
    <property type="match status" value="1"/>
</dbReference>
<feature type="transmembrane region" description="Helical" evidence="8">
    <location>
        <begin position="416"/>
        <end position="434"/>
    </location>
</feature>
<dbReference type="GO" id="GO:0012505">
    <property type="term" value="C:endomembrane system"/>
    <property type="evidence" value="ECO:0007669"/>
    <property type="project" value="UniProtKB-SubCell"/>
</dbReference>
<evidence type="ECO:0000256" key="3">
    <source>
        <dbReference type="ARBA" id="ARBA00022448"/>
    </source>
</evidence>
<feature type="transmembrane region" description="Helical" evidence="8">
    <location>
        <begin position="381"/>
        <end position="404"/>
    </location>
</feature>
<dbReference type="InterPro" id="IPR036259">
    <property type="entry name" value="MFS_trans_sf"/>
</dbReference>
<feature type="transmembrane region" description="Helical" evidence="8">
    <location>
        <begin position="50"/>
        <end position="77"/>
    </location>
</feature>
<evidence type="ECO:0000259" key="9">
    <source>
        <dbReference type="PROSITE" id="PS50850"/>
    </source>
</evidence>
<dbReference type="FunFam" id="1.20.1250.20:FF:000286">
    <property type="entry name" value="MFS efflux transporter"/>
    <property type="match status" value="1"/>
</dbReference>
<keyword evidence="6 8" id="KW-0472">Membrane</keyword>
<dbReference type="OrthoDB" id="413079at2759"/>
<feature type="transmembrane region" description="Helical" evidence="8">
    <location>
        <begin position="83"/>
        <end position="105"/>
    </location>
</feature>
<evidence type="ECO:0000256" key="8">
    <source>
        <dbReference type="SAM" id="Phobius"/>
    </source>
</evidence>
<feature type="domain" description="Major facilitator superfamily (MFS) profile" evidence="9">
    <location>
        <begin position="52"/>
        <end position="438"/>
    </location>
</feature>
<dbReference type="FunFam" id="1.20.1250.20:FF:000308">
    <property type="entry name" value="MFS efflux transporter"/>
    <property type="match status" value="1"/>
</dbReference>
<keyword evidence="5 8" id="KW-1133">Transmembrane helix</keyword>
<feature type="transmembrane region" description="Helical" evidence="8">
    <location>
        <begin position="336"/>
        <end position="361"/>
    </location>
</feature>
<evidence type="ECO:0000256" key="5">
    <source>
        <dbReference type="ARBA" id="ARBA00022989"/>
    </source>
</evidence>
<dbReference type="InterPro" id="IPR051788">
    <property type="entry name" value="MFS_Transporter"/>
</dbReference>
<name>A0A2J5HSA3_9EURO</name>
<feature type="transmembrane region" description="Helical" evidence="8">
    <location>
        <begin position="173"/>
        <end position="192"/>
    </location>
</feature>
<feature type="transmembrane region" description="Helical" evidence="8">
    <location>
        <begin position="260"/>
        <end position="283"/>
    </location>
</feature>
<sequence length="462" mass="49924">MEGPVSPARSDVSVTENDHADVDGHGSEGASPLDDTESLLPRWNHPRSNIFRVFATLWVFLVMGANDAAYGALLPYLEEYYNISYMIVSLVFLSSLVGYVLSALINDKLHLMVGQRGVGFIASVCHLIGYIVSCTRPPYPALVVAYIFAGIANGLGDAAWNTYIGNMQNSNELLGLLHGVYGLGAVISPLVVTNMVSKANVPWSYFYFFMIGIAAVEFILIMMAFWRFTGAAFRKTRAQTAGETNASLHSALFARPAARVSWVCAILLLFYVGVEVAVGGWVVTFMIDVRHADYYDSGMTATGFWLGITVGRVVLGFVTARLGVKLATTIYISCSIAMDLILWLVPNFYASAVAAGFLGFFLGPLFPAVVQVMTVLLPKHLHVTAIGFVAAFGGSGAAVIPFIVGAIAQNRGVESLMPFVVALSAAILVLWMALPRQGDGGSEFRPFLRRILRYKGQDGNTI</sequence>
<feature type="transmembrane region" description="Helical" evidence="8">
    <location>
        <begin position="139"/>
        <end position="161"/>
    </location>
</feature>